<dbReference type="EMBL" id="JELX01003462">
    <property type="protein sequence ID" value="KYF52169.1"/>
    <property type="molecule type" value="Genomic_DNA"/>
</dbReference>
<organism evidence="1 2">
    <name type="scientific">Sorangium cellulosum</name>
    <name type="common">Polyangium cellulosum</name>
    <dbReference type="NCBI Taxonomy" id="56"/>
    <lineage>
        <taxon>Bacteria</taxon>
        <taxon>Pseudomonadati</taxon>
        <taxon>Myxococcota</taxon>
        <taxon>Polyangia</taxon>
        <taxon>Polyangiales</taxon>
        <taxon>Polyangiaceae</taxon>
        <taxon>Sorangium</taxon>
    </lineage>
</organism>
<sequence length="128" mass="13699">MEDGTKPRKAVVPSAPPIPLVIVAGCPAEFVAVCREVGARLGVAVRECDLRSLRPTIAASQPYAVIVTEDLYRFEPASFDAVIRQAPASLVRIDSREAHDVSMRRLLIGAIFESAATEPGSGIRSILT</sequence>
<gene>
    <name evidence="1" type="ORF">BE04_18660</name>
</gene>
<proteinExistence type="predicted"/>
<reference evidence="1 2" key="1">
    <citation type="submission" date="2014-02" db="EMBL/GenBank/DDBJ databases">
        <title>The small core and large imbalanced accessory genome model reveals a collaborative survival strategy of Sorangium cellulosum strains in nature.</title>
        <authorList>
            <person name="Han K."/>
            <person name="Peng R."/>
            <person name="Blom J."/>
            <person name="Li Y.-Z."/>
        </authorList>
    </citation>
    <scope>NUCLEOTIDE SEQUENCE [LARGE SCALE GENOMIC DNA]</scope>
    <source>
        <strain evidence="1 2">So0157-18</strain>
    </source>
</reference>
<dbReference type="AlphaFoldDB" id="A0A150P8Z6"/>
<dbReference type="Proteomes" id="UP000075604">
    <property type="component" value="Unassembled WGS sequence"/>
</dbReference>
<evidence type="ECO:0000313" key="1">
    <source>
        <dbReference type="EMBL" id="KYF52169.1"/>
    </source>
</evidence>
<evidence type="ECO:0000313" key="2">
    <source>
        <dbReference type="Proteomes" id="UP000075604"/>
    </source>
</evidence>
<comment type="caution">
    <text evidence="1">The sequence shown here is derived from an EMBL/GenBank/DDBJ whole genome shotgun (WGS) entry which is preliminary data.</text>
</comment>
<protein>
    <submittedName>
        <fullName evidence="1">Uncharacterized protein</fullName>
    </submittedName>
</protein>
<accession>A0A150P8Z6</accession>
<name>A0A150P8Z6_SORCE</name>
<dbReference type="PROSITE" id="PS51257">
    <property type="entry name" value="PROKAR_LIPOPROTEIN"/>
    <property type="match status" value="1"/>
</dbReference>